<evidence type="ECO:0000313" key="2">
    <source>
        <dbReference type="EMBL" id="PIM54519.1"/>
    </source>
</evidence>
<protein>
    <submittedName>
        <fullName evidence="2">Uncharacterized protein</fullName>
    </submittedName>
</protein>
<feature type="compositionally biased region" description="Basic and acidic residues" evidence="1">
    <location>
        <begin position="55"/>
        <end position="68"/>
    </location>
</feature>
<dbReference type="OrthoDB" id="8966764at2"/>
<sequence length="172" mass="18530">MPQADQLKKEAQRLAGEAKHPSEKLPTYQELLDNAIEDTFPASDPIAVGGATKIAEPHTTLRDAKDWTLKPGSELPPGSEAAPTASAGGPELSEPCEGFVERPMTLQATVEDAVQVPRGPCTIEQSEHRAVLRWTENGEERCGSMAIEDYRDRLADGALRRGERGDSEGATP</sequence>
<organism evidence="2 3">
    <name type="scientific">Roseateles chitinivorans</name>
    <dbReference type="NCBI Taxonomy" id="2917965"/>
    <lineage>
        <taxon>Bacteria</taxon>
        <taxon>Pseudomonadati</taxon>
        <taxon>Pseudomonadota</taxon>
        <taxon>Betaproteobacteria</taxon>
        <taxon>Burkholderiales</taxon>
        <taxon>Sphaerotilaceae</taxon>
        <taxon>Roseateles</taxon>
    </lineage>
</organism>
<name>A0A2G9CG90_9BURK</name>
<dbReference type="Proteomes" id="UP000231501">
    <property type="component" value="Unassembled WGS sequence"/>
</dbReference>
<evidence type="ECO:0000313" key="3">
    <source>
        <dbReference type="Proteomes" id="UP000231501"/>
    </source>
</evidence>
<reference evidence="2 3" key="1">
    <citation type="submission" date="2017-11" db="EMBL/GenBank/DDBJ databases">
        <title>Draft genome sequence of Mitsuaria sp. HWN-4.</title>
        <authorList>
            <person name="Gundlapally S.R."/>
        </authorList>
    </citation>
    <scope>NUCLEOTIDE SEQUENCE [LARGE SCALE GENOMIC DNA]</scope>
    <source>
        <strain evidence="2 3">HWN-4</strain>
    </source>
</reference>
<dbReference type="EMBL" id="PEOG01000009">
    <property type="protein sequence ID" value="PIM54519.1"/>
    <property type="molecule type" value="Genomic_DNA"/>
</dbReference>
<accession>A0A2G9CG90</accession>
<feature type="region of interest" description="Disordered" evidence="1">
    <location>
        <begin position="1"/>
        <end position="29"/>
    </location>
</feature>
<feature type="region of interest" description="Disordered" evidence="1">
    <location>
        <begin position="50"/>
        <end position="96"/>
    </location>
</feature>
<feature type="compositionally biased region" description="Basic and acidic residues" evidence="1">
    <location>
        <begin position="1"/>
        <end position="23"/>
    </location>
</feature>
<keyword evidence="3" id="KW-1185">Reference proteome</keyword>
<dbReference type="AlphaFoldDB" id="A0A2G9CG90"/>
<evidence type="ECO:0000256" key="1">
    <source>
        <dbReference type="SAM" id="MobiDB-lite"/>
    </source>
</evidence>
<comment type="caution">
    <text evidence="2">The sequence shown here is derived from an EMBL/GenBank/DDBJ whole genome shotgun (WGS) entry which is preliminary data.</text>
</comment>
<proteinExistence type="predicted"/>
<dbReference type="RefSeq" id="WP_099860139.1">
    <property type="nucleotide sequence ID" value="NZ_PEOG01000009.1"/>
</dbReference>
<gene>
    <name evidence="2" type="ORF">CS062_03815</name>
</gene>